<dbReference type="AlphaFoldDB" id="A0A2P4XYH7"/>
<organism evidence="1 2">
    <name type="scientific">Phytophthora palmivora</name>
    <dbReference type="NCBI Taxonomy" id="4796"/>
    <lineage>
        <taxon>Eukaryota</taxon>
        <taxon>Sar</taxon>
        <taxon>Stramenopiles</taxon>
        <taxon>Oomycota</taxon>
        <taxon>Peronosporomycetes</taxon>
        <taxon>Peronosporales</taxon>
        <taxon>Peronosporaceae</taxon>
        <taxon>Phytophthora</taxon>
    </lineage>
</organism>
<sequence length="273" mass="30842">MVRIQILEAKNLRRILKRRTRIESMEEVCGVKGVKKLLKDTSTDNQHIFQRLLLEADQLYIGVDNVFSSKGFEKMPYTGYVRATNVDIVDGVYYEMSQRRLFPFSLLATENAVWECLRRLGMNSLHGVGASNAHVNVHPFAIVEEGNTLRSSFFTVISGTGDHIGNMNWKVARRYKDAGRTTFTCRIVSESTFQGGESSFSSTYTMQIVMNKTAEDADVTTVMIYFSAERATLPPQDDPVTQIACAAWDKHIPRFPIDVESVLLDSIYNTSDD</sequence>
<dbReference type="OrthoDB" id="127224at2759"/>
<protein>
    <submittedName>
        <fullName evidence="1">Uncharacterized protein</fullName>
    </submittedName>
</protein>
<reference evidence="1 2" key="1">
    <citation type="journal article" date="2017" name="Genome Biol. Evol.">
        <title>Phytophthora megakarya and P. palmivora, closely related causal agents of cacao black pod rot, underwent increases in genome sizes and gene numbers by different mechanisms.</title>
        <authorList>
            <person name="Ali S.S."/>
            <person name="Shao J."/>
            <person name="Lary D.J."/>
            <person name="Kronmiller B."/>
            <person name="Shen D."/>
            <person name="Strem M.D."/>
            <person name="Amoako-Attah I."/>
            <person name="Akrofi A.Y."/>
            <person name="Begoude B.A."/>
            <person name="Ten Hoopen G.M."/>
            <person name="Coulibaly K."/>
            <person name="Kebe B.I."/>
            <person name="Melnick R.L."/>
            <person name="Guiltinan M.J."/>
            <person name="Tyler B.M."/>
            <person name="Meinhardt L.W."/>
            <person name="Bailey B.A."/>
        </authorList>
    </citation>
    <scope>NUCLEOTIDE SEQUENCE [LARGE SCALE GENOMIC DNA]</scope>
    <source>
        <strain evidence="2">sbr112.9</strain>
    </source>
</reference>
<proteinExistence type="predicted"/>
<name>A0A2P4XYH7_9STRA</name>
<keyword evidence="2" id="KW-1185">Reference proteome</keyword>
<accession>A0A2P4XYH7</accession>
<dbReference type="Proteomes" id="UP000237271">
    <property type="component" value="Unassembled WGS sequence"/>
</dbReference>
<comment type="caution">
    <text evidence="1">The sequence shown here is derived from an EMBL/GenBank/DDBJ whole genome shotgun (WGS) entry which is preliminary data.</text>
</comment>
<evidence type="ECO:0000313" key="2">
    <source>
        <dbReference type="Proteomes" id="UP000237271"/>
    </source>
</evidence>
<gene>
    <name evidence="1" type="ORF">PHPALM_12932</name>
</gene>
<evidence type="ECO:0000313" key="1">
    <source>
        <dbReference type="EMBL" id="POM70601.1"/>
    </source>
</evidence>
<dbReference type="EMBL" id="NCKW01006896">
    <property type="protein sequence ID" value="POM70601.1"/>
    <property type="molecule type" value="Genomic_DNA"/>
</dbReference>